<accession>A0A252ANJ0</accession>
<dbReference type="AlphaFoldDB" id="A0A252ANJ0"/>
<sequence>MSGGVTVSKDGVPALLAAIKDLTLKRVMVGVPAENAERPDEKANNALIGYVLETGDPSRNLPARPFLVPGVQSVQEEAERRLEKAGKSALEGRRSDVQAQLTSVGLICAAAVKDKMDTGPFAPLADATLRARIRAKKGGDAAAAEELANRKAGQPPGTELVPPLYDTGNLQNSVAYVIRDIRTRR</sequence>
<name>A0A252ANJ0_9PROT</name>
<evidence type="ECO:0000313" key="1">
    <source>
        <dbReference type="EMBL" id="OUI91435.1"/>
    </source>
</evidence>
<evidence type="ECO:0000313" key="2">
    <source>
        <dbReference type="Proteomes" id="UP000194641"/>
    </source>
</evidence>
<organism evidence="1 2">
    <name type="scientific">Acetobacter indonesiensis</name>
    <dbReference type="NCBI Taxonomy" id="104101"/>
    <lineage>
        <taxon>Bacteria</taxon>
        <taxon>Pseudomonadati</taxon>
        <taxon>Pseudomonadota</taxon>
        <taxon>Alphaproteobacteria</taxon>
        <taxon>Acetobacterales</taxon>
        <taxon>Acetobacteraceae</taxon>
        <taxon>Acetobacter</taxon>
    </lineage>
</organism>
<protein>
    <submittedName>
        <fullName evidence="1">Uncharacterized protein</fullName>
    </submittedName>
</protein>
<dbReference type="Proteomes" id="UP000194641">
    <property type="component" value="Unassembled WGS sequence"/>
</dbReference>
<gene>
    <name evidence="1" type="ORF">HK17_11635</name>
</gene>
<proteinExistence type="predicted"/>
<dbReference type="EMBL" id="JOPA01000036">
    <property type="protein sequence ID" value="OUI91435.1"/>
    <property type="molecule type" value="Genomic_DNA"/>
</dbReference>
<dbReference type="RefSeq" id="WP_086659912.1">
    <property type="nucleotide sequence ID" value="NZ_JBJJWX010000021.1"/>
</dbReference>
<reference evidence="2" key="1">
    <citation type="submission" date="2014-06" db="EMBL/GenBank/DDBJ databases">
        <authorList>
            <person name="Winans N.J."/>
            <person name="Newell P.D."/>
            <person name="Douglas A.E."/>
        </authorList>
    </citation>
    <scope>NUCLEOTIDE SEQUENCE [LARGE SCALE GENOMIC DNA]</scope>
</reference>
<comment type="caution">
    <text evidence="1">The sequence shown here is derived from an EMBL/GenBank/DDBJ whole genome shotgun (WGS) entry which is preliminary data.</text>
</comment>